<name>A0AAV4D144_9GAST</name>
<sequence>MLLLRWTFMSWTSTSLRNPTLSPLLALSLLLVTVSLNCTKASVVHQCPHATPTVDLHELDINITQESHEPQVSHVYSLVCPSTGNFTEDHGQHQTSTCPWNIINDTDYDRLKFTLSLLLNVIPVEIDAFLLARQQRIDTHSKEINVKIIKPIPQFTDEVIFCLESHAS</sequence>
<comment type="caution">
    <text evidence="2">The sequence shown here is derived from an EMBL/GenBank/DDBJ whole genome shotgun (WGS) entry which is preliminary data.</text>
</comment>
<gene>
    <name evidence="2" type="ORF">PoB_006421600</name>
</gene>
<keyword evidence="3" id="KW-1185">Reference proteome</keyword>
<reference evidence="2 3" key="1">
    <citation type="journal article" date="2021" name="Elife">
        <title>Chloroplast acquisition without the gene transfer in kleptoplastic sea slugs, Plakobranchus ocellatus.</title>
        <authorList>
            <person name="Maeda T."/>
            <person name="Takahashi S."/>
            <person name="Yoshida T."/>
            <person name="Shimamura S."/>
            <person name="Takaki Y."/>
            <person name="Nagai Y."/>
            <person name="Toyoda A."/>
            <person name="Suzuki Y."/>
            <person name="Arimoto A."/>
            <person name="Ishii H."/>
            <person name="Satoh N."/>
            <person name="Nishiyama T."/>
            <person name="Hasebe M."/>
            <person name="Maruyama T."/>
            <person name="Minagawa J."/>
            <person name="Obokata J."/>
            <person name="Shigenobu S."/>
        </authorList>
    </citation>
    <scope>NUCLEOTIDE SEQUENCE [LARGE SCALE GENOMIC DNA]</scope>
</reference>
<organism evidence="2 3">
    <name type="scientific">Plakobranchus ocellatus</name>
    <dbReference type="NCBI Taxonomy" id="259542"/>
    <lineage>
        <taxon>Eukaryota</taxon>
        <taxon>Metazoa</taxon>
        <taxon>Spiralia</taxon>
        <taxon>Lophotrochozoa</taxon>
        <taxon>Mollusca</taxon>
        <taxon>Gastropoda</taxon>
        <taxon>Heterobranchia</taxon>
        <taxon>Euthyneura</taxon>
        <taxon>Panpulmonata</taxon>
        <taxon>Sacoglossa</taxon>
        <taxon>Placobranchoidea</taxon>
        <taxon>Plakobranchidae</taxon>
        <taxon>Plakobranchus</taxon>
    </lineage>
</organism>
<evidence type="ECO:0000313" key="3">
    <source>
        <dbReference type="Proteomes" id="UP000735302"/>
    </source>
</evidence>
<feature type="chain" id="PRO_5043360382" description="Phosphatidylinositol-glycan biosynthesis class X protein" evidence="1">
    <location>
        <begin position="42"/>
        <end position="168"/>
    </location>
</feature>
<proteinExistence type="predicted"/>
<feature type="signal peptide" evidence="1">
    <location>
        <begin position="1"/>
        <end position="41"/>
    </location>
</feature>
<dbReference type="EMBL" id="BLXT01007302">
    <property type="protein sequence ID" value="GFO37711.1"/>
    <property type="molecule type" value="Genomic_DNA"/>
</dbReference>
<evidence type="ECO:0008006" key="4">
    <source>
        <dbReference type="Google" id="ProtNLM"/>
    </source>
</evidence>
<evidence type="ECO:0000313" key="2">
    <source>
        <dbReference type="EMBL" id="GFO37711.1"/>
    </source>
</evidence>
<accession>A0AAV4D144</accession>
<keyword evidence="1" id="KW-0732">Signal</keyword>
<dbReference type="Proteomes" id="UP000735302">
    <property type="component" value="Unassembled WGS sequence"/>
</dbReference>
<dbReference type="AlphaFoldDB" id="A0AAV4D144"/>
<protein>
    <recommendedName>
        <fullName evidence="4">Phosphatidylinositol-glycan biosynthesis class X protein</fullName>
    </recommendedName>
</protein>
<evidence type="ECO:0000256" key="1">
    <source>
        <dbReference type="SAM" id="SignalP"/>
    </source>
</evidence>